<accession>A0A9W9FHE4</accession>
<keyword evidence="1" id="KW-0812">Transmembrane</keyword>
<dbReference type="AlphaFoldDB" id="A0A9W9FHE4"/>
<feature type="transmembrane region" description="Helical" evidence="1">
    <location>
        <begin position="12"/>
        <end position="32"/>
    </location>
</feature>
<keyword evidence="1" id="KW-0472">Membrane</keyword>
<organism evidence="2 3">
    <name type="scientific">Penicillium angulare</name>
    <dbReference type="NCBI Taxonomy" id="116970"/>
    <lineage>
        <taxon>Eukaryota</taxon>
        <taxon>Fungi</taxon>
        <taxon>Dikarya</taxon>
        <taxon>Ascomycota</taxon>
        <taxon>Pezizomycotina</taxon>
        <taxon>Eurotiomycetes</taxon>
        <taxon>Eurotiomycetidae</taxon>
        <taxon>Eurotiales</taxon>
        <taxon>Aspergillaceae</taxon>
        <taxon>Penicillium</taxon>
    </lineage>
</organism>
<proteinExistence type="predicted"/>
<reference evidence="2" key="1">
    <citation type="submission" date="2022-11" db="EMBL/GenBank/DDBJ databases">
        <authorList>
            <person name="Petersen C."/>
        </authorList>
    </citation>
    <scope>NUCLEOTIDE SEQUENCE</scope>
    <source>
        <strain evidence="2">IBT 30069</strain>
    </source>
</reference>
<keyword evidence="3" id="KW-1185">Reference proteome</keyword>
<evidence type="ECO:0000313" key="2">
    <source>
        <dbReference type="EMBL" id="KAJ5100189.1"/>
    </source>
</evidence>
<dbReference type="Proteomes" id="UP001149165">
    <property type="component" value="Unassembled WGS sequence"/>
</dbReference>
<feature type="transmembrane region" description="Helical" evidence="1">
    <location>
        <begin position="39"/>
        <end position="58"/>
    </location>
</feature>
<dbReference type="OrthoDB" id="4307987at2759"/>
<name>A0A9W9FHE4_9EURO</name>
<reference evidence="2" key="2">
    <citation type="journal article" date="2023" name="IMA Fungus">
        <title>Comparative genomic study of the Penicillium genus elucidates a diverse pangenome and 15 lateral gene transfer events.</title>
        <authorList>
            <person name="Petersen C."/>
            <person name="Sorensen T."/>
            <person name="Nielsen M.R."/>
            <person name="Sondergaard T.E."/>
            <person name="Sorensen J.L."/>
            <person name="Fitzpatrick D.A."/>
            <person name="Frisvad J.C."/>
            <person name="Nielsen K.L."/>
        </authorList>
    </citation>
    <scope>NUCLEOTIDE SEQUENCE</scope>
    <source>
        <strain evidence="2">IBT 30069</strain>
    </source>
</reference>
<keyword evidence="1" id="KW-1133">Transmembrane helix</keyword>
<evidence type="ECO:0000256" key="1">
    <source>
        <dbReference type="SAM" id="Phobius"/>
    </source>
</evidence>
<dbReference type="EMBL" id="JAPQKH010000004">
    <property type="protein sequence ID" value="KAJ5100189.1"/>
    <property type="molecule type" value="Genomic_DNA"/>
</dbReference>
<gene>
    <name evidence="2" type="ORF">N7456_006241</name>
</gene>
<comment type="caution">
    <text evidence="2">The sequence shown here is derived from an EMBL/GenBank/DDBJ whole genome shotgun (WGS) entry which is preliminary data.</text>
</comment>
<sequence length="338" mass="38410">MLRGTARWAADWLFWLLHLCLDILLFVALTIINASSIGPIWAIYCFSQVWLAIGSYLWRVTLNYAACLIRRIPLGDLQIDLVAFENPFPGSLGPGRSPPLEPVRGASSWEITRQRLLPEVPVFERDAVRNSQWLSDQGRRLVSFIENPNAPDCPIMPGTLTFDQLESMSAIRRQSSRAHGNYIQTMFRLWDDVRSQIWTRWRVTFNDEAGNFFGYTAEGFVILTNIARRLGAQAPHISSTVLACYRHEHGSIDSLGCVFVYAVVNRQTHALLSSYGDQGITVEYGTPRYWEILGTRIGNVVGCLVIEAFPRGTRLIARIVVQCVENTYDLRFDIERRP</sequence>
<evidence type="ECO:0000313" key="3">
    <source>
        <dbReference type="Proteomes" id="UP001149165"/>
    </source>
</evidence>
<protein>
    <submittedName>
        <fullName evidence="2">Uncharacterized protein</fullName>
    </submittedName>
</protein>